<accession>A0A4P7KR74</accession>
<feature type="region of interest" description="Disordered" evidence="1">
    <location>
        <begin position="43"/>
        <end position="69"/>
    </location>
</feature>
<dbReference type="Proteomes" id="UP000295134">
    <property type="component" value="Chromosome"/>
</dbReference>
<evidence type="ECO:0000313" key="4">
    <source>
        <dbReference type="EMBL" id="WGM06654.1"/>
    </source>
</evidence>
<evidence type="ECO:0000313" key="3">
    <source>
        <dbReference type="EMBL" id="WGM02963.1"/>
    </source>
</evidence>
<keyword evidence="6" id="KW-1185">Reference proteome</keyword>
<dbReference type="RefSeq" id="WP_135677516.1">
    <property type="nucleotide sequence ID" value="NZ_CP038613.1"/>
</dbReference>
<protein>
    <submittedName>
        <fullName evidence="2">Uncharacterized protein</fullName>
    </submittedName>
</protein>
<dbReference type="EMBL" id="CP038613">
    <property type="protein sequence ID" value="QBY42547.1"/>
    <property type="molecule type" value="Genomic_DNA"/>
</dbReference>
<evidence type="ECO:0000256" key="1">
    <source>
        <dbReference type="SAM" id="MobiDB-lite"/>
    </source>
</evidence>
<dbReference type="Proteomes" id="UP001177592">
    <property type="component" value="Chromosome"/>
</dbReference>
<dbReference type="EMBL" id="CP123504">
    <property type="protein sequence ID" value="WGM02963.1"/>
    <property type="molecule type" value="Genomic_DNA"/>
</dbReference>
<sequence length="69" mass="8139">MKKMLYKSNGEVNVWGMMLQTIIVNADEVEKYLFDGWHLNPNDTKILPDPEKKQKKYNRRVKNADNNEG</sequence>
<evidence type="ECO:0000313" key="5">
    <source>
        <dbReference type="Proteomes" id="UP000295134"/>
    </source>
</evidence>
<evidence type="ECO:0000313" key="6">
    <source>
        <dbReference type="Proteomes" id="UP001177592"/>
    </source>
</evidence>
<organism evidence="2 5">
    <name type="scientific">Arsenophonus nasoniae</name>
    <name type="common">son-killer infecting Nasonia vitripennis</name>
    <dbReference type="NCBI Taxonomy" id="638"/>
    <lineage>
        <taxon>Bacteria</taxon>
        <taxon>Pseudomonadati</taxon>
        <taxon>Pseudomonadota</taxon>
        <taxon>Gammaproteobacteria</taxon>
        <taxon>Enterobacterales</taxon>
        <taxon>Morganellaceae</taxon>
        <taxon>Arsenophonus</taxon>
    </lineage>
</organism>
<dbReference type="GeneID" id="96876321"/>
<proteinExistence type="predicted"/>
<dbReference type="EMBL" id="CP123523">
    <property type="protein sequence ID" value="WGM06654.1"/>
    <property type="molecule type" value="Genomic_DNA"/>
</dbReference>
<gene>
    <name evidence="2" type="ORF">ArsFIN_10990</name>
    <name evidence="3" type="ORF">QE210_07815</name>
    <name evidence="4" type="ORF">QE258_04855</name>
</gene>
<reference evidence="2 5" key="1">
    <citation type="submission" date="2019-03" db="EMBL/GenBank/DDBJ databases">
        <title>Long-read sequencing reveals hyperdense prophage content in a complex bacterial symbiont genome.</title>
        <authorList>
            <person name="Frost C.L."/>
            <person name="Siozios S."/>
            <person name="Nadal-Jimenez P."/>
            <person name="Brockhurst M.A."/>
            <person name="King K.C."/>
            <person name="Darby A.C."/>
            <person name="Hurst G.D.D."/>
        </authorList>
    </citation>
    <scope>NUCLEOTIDE SEQUENCE [LARGE SCALE GENOMIC DNA]</scope>
    <source>
        <strain evidence="2 5">FIN</strain>
    </source>
</reference>
<reference evidence="3" key="2">
    <citation type="submission" date="2023-04" db="EMBL/GenBank/DDBJ databases">
        <title>Genome dynamics across the evolutionary transition to endosymbiosis.</title>
        <authorList>
            <person name="Siozios S."/>
            <person name="Nadal-Jimenez P."/>
            <person name="Azagi T."/>
            <person name="Sprong H."/>
            <person name="Frost C.L."/>
            <person name="Parratt S.R."/>
            <person name="Taylor G."/>
            <person name="Brettell L."/>
            <person name="Lew K.C."/>
            <person name="Croft L."/>
            <person name="King K.C."/>
            <person name="Brockhurst M.A."/>
            <person name="Hypsa V."/>
            <person name="Novakova E."/>
            <person name="Darby A.C."/>
            <person name="Hurst G.D.D."/>
        </authorList>
    </citation>
    <scope>NUCLEOTIDE SEQUENCE</scope>
    <source>
        <strain evidence="4">ANv_CAN</strain>
        <strain evidence="3">APv</strain>
    </source>
</reference>
<dbReference type="AlphaFoldDB" id="A0A4P7KR74"/>
<dbReference type="KEGG" id="ans:ArsFIN_10990"/>
<dbReference type="Proteomes" id="UP001177595">
    <property type="component" value="Chromosome"/>
</dbReference>
<name>A0A4P7KR74_9GAMM</name>
<evidence type="ECO:0000313" key="2">
    <source>
        <dbReference type="EMBL" id="QBY42547.1"/>
    </source>
</evidence>